<gene>
    <name evidence="2" type="ORF">Sjap_013894</name>
</gene>
<feature type="signal peptide" evidence="1">
    <location>
        <begin position="1"/>
        <end position="23"/>
    </location>
</feature>
<proteinExistence type="predicted"/>
<dbReference type="PANTHER" id="PTHR31656">
    <property type="entry name" value="ROOT CAP DOMAIN-CONTAINING PROTEIN"/>
    <property type="match status" value="1"/>
</dbReference>
<comment type="caution">
    <text evidence="2">The sequence shown here is derived from an EMBL/GenBank/DDBJ whole genome shotgun (WGS) entry which is preliminary data.</text>
</comment>
<dbReference type="Proteomes" id="UP001417504">
    <property type="component" value="Unassembled WGS sequence"/>
</dbReference>
<accession>A0AAP0J0S9</accession>
<keyword evidence="3" id="KW-1185">Reference proteome</keyword>
<keyword evidence="1" id="KW-0732">Signal</keyword>
<protein>
    <submittedName>
        <fullName evidence="2">Uncharacterized protein</fullName>
    </submittedName>
</protein>
<name>A0AAP0J0S9_9MAGN</name>
<feature type="chain" id="PRO_5043019402" evidence="1">
    <location>
        <begin position="24"/>
        <end position="135"/>
    </location>
</feature>
<sequence>MKMPTSKACLFMAFMALFISMEAIHTHAKKATLDAASTRYKLLKPRDGMVQERAFCEARGRCQNKTLECPAQCPERKPKKNKKVGNPNAHNGYGSICYDPRLVGGDGVMFYFHGSTGGDYALVSDNELHNNALPS</sequence>
<dbReference type="EMBL" id="JBBNAE010000005">
    <property type="protein sequence ID" value="KAK9124292.1"/>
    <property type="molecule type" value="Genomic_DNA"/>
</dbReference>
<dbReference type="AlphaFoldDB" id="A0AAP0J0S9"/>
<evidence type="ECO:0000256" key="1">
    <source>
        <dbReference type="SAM" id="SignalP"/>
    </source>
</evidence>
<organism evidence="2 3">
    <name type="scientific">Stephania japonica</name>
    <dbReference type="NCBI Taxonomy" id="461633"/>
    <lineage>
        <taxon>Eukaryota</taxon>
        <taxon>Viridiplantae</taxon>
        <taxon>Streptophyta</taxon>
        <taxon>Embryophyta</taxon>
        <taxon>Tracheophyta</taxon>
        <taxon>Spermatophyta</taxon>
        <taxon>Magnoliopsida</taxon>
        <taxon>Ranunculales</taxon>
        <taxon>Menispermaceae</taxon>
        <taxon>Menispermoideae</taxon>
        <taxon>Cissampelideae</taxon>
        <taxon>Stephania</taxon>
    </lineage>
</organism>
<reference evidence="2 3" key="1">
    <citation type="submission" date="2024-01" db="EMBL/GenBank/DDBJ databases">
        <title>Genome assemblies of Stephania.</title>
        <authorList>
            <person name="Yang L."/>
        </authorList>
    </citation>
    <scope>NUCLEOTIDE SEQUENCE [LARGE SCALE GENOMIC DNA]</scope>
    <source>
        <strain evidence="2">QJT</strain>
        <tissue evidence="2">Leaf</tissue>
    </source>
</reference>
<evidence type="ECO:0000313" key="2">
    <source>
        <dbReference type="EMBL" id="KAK9124292.1"/>
    </source>
</evidence>
<evidence type="ECO:0000313" key="3">
    <source>
        <dbReference type="Proteomes" id="UP001417504"/>
    </source>
</evidence>